<proteinExistence type="predicted"/>
<accession>A0ACD1ADF6</accession>
<protein>
    <submittedName>
        <fullName evidence="1">Uncharacterized protein</fullName>
    </submittedName>
</protein>
<reference evidence="1" key="1">
    <citation type="submission" date="2019-08" db="EMBL/GenBank/DDBJ databases">
        <title>Genome sequence of Clostridiales bacterium MT110.</title>
        <authorList>
            <person name="Cao J."/>
        </authorList>
    </citation>
    <scope>NUCLEOTIDE SEQUENCE</scope>
    <source>
        <strain evidence="1">MT110</strain>
    </source>
</reference>
<evidence type="ECO:0000313" key="1">
    <source>
        <dbReference type="EMBL" id="QOX64216.1"/>
    </source>
</evidence>
<name>A0ACD1ADF6_9FIRM</name>
<keyword evidence="2" id="KW-1185">Reference proteome</keyword>
<gene>
    <name evidence="1" type="ORF">FRZ06_13140</name>
</gene>
<evidence type="ECO:0000313" key="2">
    <source>
        <dbReference type="Proteomes" id="UP000594014"/>
    </source>
</evidence>
<dbReference type="EMBL" id="CP042469">
    <property type="protein sequence ID" value="QOX64216.1"/>
    <property type="molecule type" value="Genomic_DNA"/>
</dbReference>
<dbReference type="Proteomes" id="UP000594014">
    <property type="component" value="Chromosome"/>
</dbReference>
<organism evidence="1 2">
    <name type="scientific">Anoxybacterium hadale</name>
    <dbReference type="NCBI Taxonomy" id="3408580"/>
    <lineage>
        <taxon>Bacteria</taxon>
        <taxon>Bacillati</taxon>
        <taxon>Bacillota</taxon>
        <taxon>Clostridia</taxon>
        <taxon>Peptostreptococcales</taxon>
        <taxon>Anaerovoracaceae</taxon>
        <taxon>Anoxybacterium</taxon>
    </lineage>
</organism>
<sequence>MPRGTFTFDGKRYGVTAKTEPELAVKVAEKKKALEEGSIILNKSTTVKKWTEEWLETYVEPNVSDATLYANAESRYTLPRPLAACAWLMSDRCTLNGAAGCSRDHIKKVRYTLVQIFTKAQCNKLIINNPAEDLDIPRGKNNTRRSIKDIERTYIKSG</sequence>